<dbReference type="GeneID" id="63774940"/>
<name>A0A1Y2DKI1_9PEZI</name>
<evidence type="ECO:0000313" key="2">
    <source>
        <dbReference type="EMBL" id="ORY59689.1"/>
    </source>
</evidence>
<comment type="caution">
    <text evidence="2">The sequence shown here is derived from an EMBL/GenBank/DDBJ whole genome shotgun (WGS) entry which is preliminary data.</text>
</comment>
<dbReference type="AlphaFoldDB" id="A0A1Y2DKI1"/>
<dbReference type="Proteomes" id="UP000193689">
    <property type="component" value="Unassembled WGS sequence"/>
</dbReference>
<evidence type="ECO:0000313" key="3">
    <source>
        <dbReference type="Proteomes" id="UP000193689"/>
    </source>
</evidence>
<dbReference type="RefSeq" id="XP_040712263.1">
    <property type="nucleotide sequence ID" value="XM_040858728.1"/>
</dbReference>
<sequence>MLGRTVCGPAPDSIGDGLSIPPNPRELPVSVTDHVLQRQTLTPSSANTGGNLPFHYGHVSTHLIPSMTPPPADAISRKSPMSTDRKRATIANQARACITTHTIIPPQKAGPTSTVYQYTVTRITRLDCAGCTLMISTQVQGFGPPPAWQGTPNI</sequence>
<gene>
    <name evidence="2" type="ORF">BCR38DRAFT_412686</name>
</gene>
<reference evidence="2 3" key="1">
    <citation type="submission" date="2016-07" db="EMBL/GenBank/DDBJ databases">
        <title>Pervasive Adenine N6-methylation of Active Genes in Fungi.</title>
        <authorList>
            <consortium name="DOE Joint Genome Institute"/>
            <person name="Mondo S.J."/>
            <person name="Dannebaum R.O."/>
            <person name="Kuo R.C."/>
            <person name="Labutti K."/>
            <person name="Haridas S."/>
            <person name="Kuo A."/>
            <person name="Salamov A."/>
            <person name="Ahrendt S.R."/>
            <person name="Lipzen A."/>
            <person name="Sullivan W."/>
            <person name="Andreopoulos W.B."/>
            <person name="Clum A."/>
            <person name="Lindquist E."/>
            <person name="Daum C."/>
            <person name="Ramamoorthy G.K."/>
            <person name="Gryganskyi A."/>
            <person name="Culley D."/>
            <person name="Magnuson J.K."/>
            <person name="James T.Y."/>
            <person name="O'Malley M.A."/>
            <person name="Stajich J.E."/>
            <person name="Spatafora J.W."/>
            <person name="Visel A."/>
            <person name="Grigoriev I.V."/>
        </authorList>
    </citation>
    <scope>NUCLEOTIDE SEQUENCE [LARGE SCALE GENOMIC DNA]</scope>
    <source>
        <strain evidence="2 3">CBS 129021</strain>
    </source>
</reference>
<evidence type="ECO:0000256" key="1">
    <source>
        <dbReference type="SAM" id="MobiDB-lite"/>
    </source>
</evidence>
<accession>A0A1Y2DKI1</accession>
<proteinExistence type="predicted"/>
<organism evidence="2 3">
    <name type="scientific">Pseudomassariella vexata</name>
    <dbReference type="NCBI Taxonomy" id="1141098"/>
    <lineage>
        <taxon>Eukaryota</taxon>
        <taxon>Fungi</taxon>
        <taxon>Dikarya</taxon>
        <taxon>Ascomycota</taxon>
        <taxon>Pezizomycotina</taxon>
        <taxon>Sordariomycetes</taxon>
        <taxon>Xylariomycetidae</taxon>
        <taxon>Amphisphaeriales</taxon>
        <taxon>Pseudomassariaceae</taxon>
        <taxon>Pseudomassariella</taxon>
    </lineage>
</organism>
<keyword evidence="3" id="KW-1185">Reference proteome</keyword>
<dbReference type="InParanoid" id="A0A1Y2DKI1"/>
<feature type="region of interest" description="Disordered" evidence="1">
    <location>
        <begin position="1"/>
        <end position="25"/>
    </location>
</feature>
<dbReference type="EMBL" id="MCFJ01000013">
    <property type="protein sequence ID" value="ORY59689.1"/>
    <property type="molecule type" value="Genomic_DNA"/>
</dbReference>
<protein>
    <submittedName>
        <fullName evidence="2">Uncharacterized protein</fullName>
    </submittedName>
</protein>
<dbReference type="OrthoDB" id="5233988at2759"/>